<keyword evidence="2" id="KW-1185">Reference proteome</keyword>
<gene>
    <name evidence="1" type="ORF">VP01_3128g5</name>
</gene>
<sequence>MIHGTSLEVLQMVPCQDPASQYSSMLFVSWPDSIFIDDERNHCITISKNKEKISNKQNLIDYSWQILEWYHINVEIQNLKSSGFKYLMLTEKPSHRGGKLFPQKLSQTTKRKWVKLLQARSKLPQPSYNLPQKQIQEFNDLKYENIIAGVPKPVISASVTAQPLRIVNFNQEPKKLNYIQHLSGMLFGSSSKPGDIHLGNMTEGWTCKIFFTFTNFSFHQHLIFWIIQKYSLNLLFLATATCWMQKVKFIPHQHQKSMYHD</sequence>
<evidence type="ECO:0000313" key="1">
    <source>
        <dbReference type="EMBL" id="KNZ53821.1"/>
    </source>
</evidence>
<proteinExistence type="predicted"/>
<organism evidence="1 2">
    <name type="scientific">Puccinia sorghi</name>
    <dbReference type="NCBI Taxonomy" id="27349"/>
    <lineage>
        <taxon>Eukaryota</taxon>
        <taxon>Fungi</taxon>
        <taxon>Dikarya</taxon>
        <taxon>Basidiomycota</taxon>
        <taxon>Pucciniomycotina</taxon>
        <taxon>Pucciniomycetes</taxon>
        <taxon>Pucciniales</taxon>
        <taxon>Pucciniaceae</taxon>
        <taxon>Puccinia</taxon>
    </lineage>
</organism>
<dbReference type="Proteomes" id="UP000037035">
    <property type="component" value="Unassembled WGS sequence"/>
</dbReference>
<evidence type="ECO:0000313" key="2">
    <source>
        <dbReference type="Proteomes" id="UP000037035"/>
    </source>
</evidence>
<comment type="caution">
    <text evidence="1">The sequence shown here is derived from an EMBL/GenBank/DDBJ whole genome shotgun (WGS) entry which is preliminary data.</text>
</comment>
<name>A0A0L6UZ43_9BASI</name>
<protein>
    <submittedName>
        <fullName evidence="1">Uncharacterized protein</fullName>
    </submittedName>
</protein>
<accession>A0A0L6UZ43</accession>
<dbReference type="EMBL" id="LAVV01008089">
    <property type="protein sequence ID" value="KNZ53821.1"/>
    <property type="molecule type" value="Genomic_DNA"/>
</dbReference>
<dbReference type="VEuPathDB" id="FungiDB:VP01_3128g5"/>
<dbReference type="AlphaFoldDB" id="A0A0L6UZ43"/>
<reference evidence="1 2" key="1">
    <citation type="submission" date="2015-08" db="EMBL/GenBank/DDBJ databases">
        <title>Next Generation Sequencing and Analysis of the Genome of Puccinia sorghi L Schw, the Causal Agent of Maize Common Rust.</title>
        <authorList>
            <person name="Rochi L."/>
            <person name="Burguener G."/>
            <person name="Darino M."/>
            <person name="Turjanski A."/>
            <person name="Kreff E."/>
            <person name="Dieguez M.J."/>
            <person name="Sacco F."/>
        </authorList>
    </citation>
    <scope>NUCLEOTIDE SEQUENCE [LARGE SCALE GENOMIC DNA]</scope>
    <source>
        <strain evidence="1 2">RO10H11247</strain>
    </source>
</reference>